<dbReference type="Proteomes" id="UP000821837">
    <property type="component" value="Unassembled WGS sequence"/>
</dbReference>
<dbReference type="AlphaFoldDB" id="A0A9D4PTQ5"/>
<reference evidence="2" key="1">
    <citation type="journal article" date="2020" name="Cell">
        <title>Large-Scale Comparative Analyses of Tick Genomes Elucidate Their Genetic Diversity and Vector Capacities.</title>
        <authorList>
            <consortium name="Tick Genome and Microbiome Consortium (TIGMIC)"/>
            <person name="Jia N."/>
            <person name="Wang J."/>
            <person name="Shi W."/>
            <person name="Du L."/>
            <person name="Sun Y."/>
            <person name="Zhan W."/>
            <person name="Jiang J.F."/>
            <person name="Wang Q."/>
            <person name="Zhang B."/>
            <person name="Ji P."/>
            <person name="Bell-Sakyi L."/>
            <person name="Cui X.M."/>
            <person name="Yuan T.T."/>
            <person name="Jiang B.G."/>
            <person name="Yang W.F."/>
            <person name="Lam T.T."/>
            <person name="Chang Q.C."/>
            <person name="Ding S.J."/>
            <person name="Wang X.J."/>
            <person name="Zhu J.G."/>
            <person name="Ruan X.D."/>
            <person name="Zhao L."/>
            <person name="Wei J.T."/>
            <person name="Ye R.Z."/>
            <person name="Que T.C."/>
            <person name="Du C.H."/>
            <person name="Zhou Y.H."/>
            <person name="Cheng J.X."/>
            <person name="Dai P.F."/>
            <person name="Guo W.B."/>
            <person name="Han X.H."/>
            <person name="Huang E.J."/>
            <person name="Li L.F."/>
            <person name="Wei W."/>
            <person name="Gao Y.C."/>
            <person name="Liu J.Z."/>
            <person name="Shao H.Z."/>
            <person name="Wang X."/>
            <person name="Wang C.C."/>
            <person name="Yang T.C."/>
            <person name="Huo Q.B."/>
            <person name="Li W."/>
            <person name="Chen H.Y."/>
            <person name="Chen S.E."/>
            <person name="Zhou L.G."/>
            <person name="Ni X.B."/>
            <person name="Tian J.H."/>
            <person name="Sheng Y."/>
            <person name="Liu T."/>
            <person name="Pan Y.S."/>
            <person name="Xia L.Y."/>
            <person name="Li J."/>
            <person name="Zhao F."/>
            <person name="Cao W.C."/>
        </authorList>
    </citation>
    <scope>NUCLEOTIDE SEQUENCE</scope>
    <source>
        <strain evidence="2">Rsan-2018</strain>
    </source>
</reference>
<dbReference type="Pfam" id="PF03184">
    <property type="entry name" value="DDE_1"/>
    <property type="match status" value="1"/>
</dbReference>
<evidence type="ECO:0000313" key="2">
    <source>
        <dbReference type="EMBL" id="KAH7955406.1"/>
    </source>
</evidence>
<evidence type="ECO:0000259" key="1">
    <source>
        <dbReference type="Pfam" id="PF03184"/>
    </source>
</evidence>
<name>A0A9D4PTQ5_RHISA</name>
<keyword evidence="3" id="KW-1185">Reference proteome</keyword>
<comment type="caution">
    <text evidence="2">The sequence shown here is derived from an EMBL/GenBank/DDBJ whole genome shotgun (WGS) entry which is preliminary data.</text>
</comment>
<protein>
    <recommendedName>
        <fullName evidence="1">DDE-1 domain-containing protein</fullName>
    </recommendedName>
</protein>
<dbReference type="EMBL" id="JABSTV010001250">
    <property type="protein sequence ID" value="KAH7955406.1"/>
    <property type="molecule type" value="Genomic_DNA"/>
</dbReference>
<feature type="domain" description="DDE-1" evidence="1">
    <location>
        <begin position="1"/>
        <end position="90"/>
    </location>
</feature>
<reference evidence="2" key="2">
    <citation type="submission" date="2021-09" db="EMBL/GenBank/DDBJ databases">
        <authorList>
            <person name="Jia N."/>
            <person name="Wang J."/>
            <person name="Shi W."/>
            <person name="Du L."/>
            <person name="Sun Y."/>
            <person name="Zhan W."/>
            <person name="Jiang J."/>
            <person name="Wang Q."/>
            <person name="Zhang B."/>
            <person name="Ji P."/>
            <person name="Sakyi L.B."/>
            <person name="Cui X."/>
            <person name="Yuan T."/>
            <person name="Jiang B."/>
            <person name="Yang W."/>
            <person name="Lam T.T.-Y."/>
            <person name="Chang Q."/>
            <person name="Ding S."/>
            <person name="Wang X."/>
            <person name="Zhu J."/>
            <person name="Ruan X."/>
            <person name="Zhao L."/>
            <person name="Wei J."/>
            <person name="Que T."/>
            <person name="Du C."/>
            <person name="Cheng J."/>
            <person name="Dai P."/>
            <person name="Han X."/>
            <person name="Huang E."/>
            <person name="Gao Y."/>
            <person name="Liu J."/>
            <person name="Shao H."/>
            <person name="Ye R."/>
            <person name="Li L."/>
            <person name="Wei W."/>
            <person name="Wang X."/>
            <person name="Wang C."/>
            <person name="Huo Q."/>
            <person name="Li W."/>
            <person name="Guo W."/>
            <person name="Chen H."/>
            <person name="Chen S."/>
            <person name="Zhou L."/>
            <person name="Zhou L."/>
            <person name="Ni X."/>
            <person name="Tian J."/>
            <person name="Zhou Y."/>
            <person name="Sheng Y."/>
            <person name="Liu T."/>
            <person name="Pan Y."/>
            <person name="Xia L."/>
            <person name="Li J."/>
            <person name="Zhao F."/>
            <person name="Cao W."/>
        </authorList>
    </citation>
    <scope>NUCLEOTIDE SEQUENCE</scope>
    <source>
        <strain evidence="2">Rsan-2018</strain>
        <tissue evidence="2">Larvae</tissue>
    </source>
</reference>
<sequence>MSSDKFQEWLSRVWGPNTDDVRRLLVLDQAPIHKTQAARDALDEWETDVASVPAGCTSILQPADVYWNRPFKANLRRSWEEFMRRAEKLRKEICGSRRVKTSWISWLRHGKLCQRKPLPRASRAAVSLTRWMAQRKAVCMAGCPTLVPFPRNIAMGCRPNAAAYFLIQTLRTPLTDFRVIKVMLE</sequence>
<gene>
    <name evidence="2" type="ORF">HPB52_000828</name>
</gene>
<dbReference type="GO" id="GO:0003676">
    <property type="term" value="F:nucleic acid binding"/>
    <property type="evidence" value="ECO:0007669"/>
    <property type="project" value="InterPro"/>
</dbReference>
<proteinExistence type="predicted"/>
<accession>A0A9D4PTQ5</accession>
<evidence type="ECO:0000313" key="3">
    <source>
        <dbReference type="Proteomes" id="UP000821837"/>
    </source>
</evidence>
<dbReference type="InterPro" id="IPR004875">
    <property type="entry name" value="DDE_SF_endonuclease_dom"/>
</dbReference>
<organism evidence="2 3">
    <name type="scientific">Rhipicephalus sanguineus</name>
    <name type="common">Brown dog tick</name>
    <name type="synonym">Ixodes sanguineus</name>
    <dbReference type="NCBI Taxonomy" id="34632"/>
    <lineage>
        <taxon>Eukaryota</taxon>
        <taxon>Metazoa</taxon>
        <taxon>Ecdysozoa</taxon>
        <taxon>Arthropoda</taxon>
        <taxon>Chelicerata</taxon>
        <taxon>Arachnida</taxon>
        <taxon>Acari</taxon>
        <taxon>Parasitiformes</taxon>
        <taxon>Ixodida</taxon>
        <taxon>Ixodoidea</taxon>
        <taxon>Ixodidae</taxon>
        <taxon>Rhipicephalinae</taxon>
        <taxon>Rhipicephalus</taxon>
        <taxon>Rhipicephalus</taxon>
    </lineage>
</organism>